<dbReference type="AlphaFoldDB" id="A0A2S2RA82"/>
<proteinExistence type="predicted"/>
<sequence>MARRVTVQRVLAVLVLTASVVLAAQVNPSSFNLTAAKAPETTTTATTAISVTDYPKTWVANLFYETLVNFTVSEDVGNSACRQQTQMYIKHLRNDSFWALQT</sequence>
<gene>
    <name evidence="2" type="ORF">g.108489</name>
</gene>
<feature type="signal peptide" evidence="1">
    <location>
        <begin position="1"/>
        <end position="23"/>
    </location>
</feature>
<dbReference type="EMBL" id="GGMS01017753">
    <property type="protein sequence ID" value="MBY86956.1"/>
    <property type="molecule type" value="Transcribed_RNA"/>
</dbReference>
<organism evidence="2">
    <name type="scientific">Sipha flava</name>
    <name type="common">yellow sugarcane aphid</name>
    <dbReference type="NCBI Taxonomy" id="143950"/>
    <lineage>
        <taxon>Eukaryota</taxon>
        <taxon>Metazoa</taxon>
        <taxon>Ecdysozoa</taxon>
        <taxon>Arthropoda</taxon>
        <taxon>Hexapoda</taxon>
        <taxon>Insecta</taxon>
        <taxon>Pterygota</taxon>
        <taxon>Neoptera</taxon>
        <taxon>Paraneoptera</taxon>
        <taxon>Hemiptera</taxon>
        <taxon>Sternorrhyncha</taxon>
        <taxon>Aphidomorpha</taxon>
        <taxon>Aphidoidea</taxon>
        <taxon>Aphididae</taxon>
        <taxon>Sipha</taxon>
    </lineage>
</organism>
<reference evidence="2" key="1">
    <citation type="submission" date="2018-04" db="EMBL/GenBank/DDBJ databases">
        <title>Transcriptome assembly of Sipha flava.</title>
        <authorList>
            <person name="Scully E.D."/>
            <person name="Geib S.M."/>
            <person name="Palmer N.A."/>
            <person name="Koch K."/>
            <person name="Bradshaw J."/>
            <person name="Heng-Moss T."/>
            <person name="Sarath G."/>
        </authorList>
    </citation>
    <scope>NUCLEOTIDE SEQUENCE</scope>
</reference>
<keyword evidence="1" id="KW-0732">Signal</keyword>
<accession>A0A2S2RA82</accession>
<evidence type="ECO:0000256" key="1">
    <source>
        <dbReference type="SAM" id="SignalP"/>
    </source>
</evidence>
<evidence type="ECO:0000313" key="2">
    <source>
        <dbReference type="EMBL" id="MBY86956.1"/>
    </source>
</evidence>
<name>A0A2S2RA82_9HEMI</name>
<protein>
    <submittedName>
        <fullName evidence="2">Uncharacterized protein</fullName>
    </submittedName>
</protein>
<feature type="chain" id="PRO_5015409750" evidence="1">
    <location>
        <begin position="24"/>
        <end position="102"/>
    </location>
</feature>
<dbReference type="OrthoDB" id="10006435at2759"/>